<evidence type="ECO:0000313" key="2">
    <source>
        <dbReference type="EMBL" id="KAJ8298889.1"/>
    </source>
</evidence>
<feature type="region of interest" description="Disordered" evidence="1">
    <location>
        <begin position="209"/>
        <end position="312"/>
    </location>
</feature>
<organism evidence="2 3">
    <name type="scientific">Tegillarca granosa</name>
    <name type="common">Malaysian cockle</name>
    <name type="synonym">Anadara granosa</name>
    <dbReference type="NCBI Taxonomy" id="220873"/>
    <lineage>
        <taxon>Eukaryota</taxon>
        <taxon>Metazoa</taxon>
        <taxon>Spiralia</taxon>
        <taxon>Lophotrochozoa</taxon>
        <taxon>Mollusca</taxon>
        <taxon>Bivalvia</taxon>
        <taxon>Autobranchia</taxon>
        <taxon>Pteriomorphia</taxon>
        <taxon>Arcoida</taxon>
        <taxon>Arcoidea</taxon>
        <taxon>Arcidae</taxon>
        <taxon>Tegillarca</taxon>
    </lineage>
</organism>
<keyword evidence="3" id="KW-1185">Reference proteome</keyword>
<sequence length="312" mass="34442">MAMERTDSTAAMASLANYIDEGHSSDEEINYKKAPSSIDNISDDEAETNTSRPPSTKPVVDDENSVSSGADLTDIPSKTDIPIKRKPTRLVSYGPDDVDEERSDSDRENEEDEDPSTMAIIVDKNELNSSLDAQQASSLSRSVQNKAVDEIELPAEPPGKCSRILQEKITKLYERMRREGLNLTASIQRKTNFRNPSIYEKLIEFCGIDEKGTNYPPVNKAQKLEMEKREKERKDRTKIEFVTGTKKPSSAEGPTDEKKRKTKWDSQPQAQSSGSRQNVLPASSVNLTSSATGSKSTVIPAVGNITKKPSGK</sequence>
<feature type="compositionally biased region" description="Polar residues" evidence="1">
    <location>
        <begin position="265"/>
        <end position="297"/>
    </location>
</feature>
<protein>
    <recommendedName>
        <fullName evidence="4">SAP30-binding protein</fullName>
    </recommendedName>
</protein>
<name>A0ABQ9E3Y1_TEGGR</name>
<feature type="compositionally biased region" description="Acidic residues" evidence="1">
    <location>
        <begin position="96"/>
        <end position="115"/>
    </location>
</feature>
<proteinExistence type="predicted"/>
<comment type="caution">
    <text evidence="2">The sequence shown here is derived from an EMBL/GenBank/DDBJ whole genome shotgun (WGS) entry which is preliminary data.</text>
</comment>
<reference evidence="2 3" key="1">
    <citation type="submission" date="2022-12" db="EMBL/GenBank/DDBJ databases">
        <title>Chromosome-level genome of Tegillarca granosa.</title>
        <authorList>
            <person name="Kim J."/>
        </authorList>
    </citation>
    <scope>NUCLEOTIDE SEQUENCE [LARGE SCALE GENOMIC DNA]</scope>
    <source>
        <strain evidence="2">Teg-2019</strain>
        <tissue evidence="2">Adductor muscle</tissue>
    </source>
</reference>
<dbReference type="Pfam" id="PF07818">
    <property type="entry name" value="HCNGP"/>
    <property type="match status" value="1"/>
</dbReference>
<gene>
    <name evidence="2" type="ORF">KUTeg_022949</name>
</gene>
<dbReference type="PANTHER" id="PTHR13464:SF0">
    <property type="entry name" value="SAP30-BINDING PROTEIN"/>
    <property type="match status" value="1"/>
</dbReference>
<feature type="compositionally biased region" description="Basic and acidic residues" evidence="1">
    <location>
        <begin position="222"/>
        <end position="239"/>
    </location>
</feature>
<dbReference type="InterPro" id="IPR012479">
    <property type="entry name" value="SAP30BP"/>
</dbReference>
<dbReference type="Proteomes" id="UP001217089">
    <property type="component" value="Unassembled WGS sequence"/>
</dbReference>
<accession>A0ABQ9E3Y1</accession>
<evidence type="ECO:0008006" key="4">
    <source>
        <dbReference type="Google" id="ProtNLM"/>
    </source>
</evidence>
<feature type="compositionally biased region" description="Basic and acidic residues" evidence="1">
    <location>
        <begin position="20"/>
        <end position="31"/>
    </location>
</feature>
<dbReference type="EMBL" id="JARBDR010000921">
    <property type="protein sequence ID" value="KAJ8298889.1"/>
    <property type="molecule type" value="Genomic_DNA"/>
</dbReference>
<evidence type="ECO:0000313" key="3">
    <source>
        <dbReference type="Proteomes" id="UP001217089"/>
    </source>
</evidence>
<evidence type="ECO:0000256" key="1">
    <source>
        <dbReference type="SAM" id="MobiDB-lite"/>
    </source>
</evidence>
<feature type="region of interest" description="Disordered" evidence="1">
    <location>
        <begin position="20"/>
        <end position="117"/>
    </location>
</feature>
<dbReference type="PANTHER" id="PTHR13464">
    <property type="entry name" value="TRANSCRIPTIONAL REGULATOR PROTEIN HCNGP"/>
    <property type="match status" value="1"/>
</dbReference>